<reference evidence="4" key="2">
    <citation type="submission" date="2015-06" db="UniProtKB">
        <authorList>
            <consortium name="EnsemblMetazoa"/>
        </authorList>
    </citation>
    <scope>IDENTIFICATION</scope>
</reference>
<feature type="region of interest" description="Disordered" evidence="2">
    <location>
        <begin position="49"/>
        <end position="217"/>
    </location>
</feature>
<dbReference type="GO" id="GO:0031491">
    <property type="term" value="F:nucleosome binding"/>
    <property type="evidence" value="ECO:0007669"/>
    <property type="project" value="TreeGrafter"/>
</dbReference>
<dbReference type="SUPFAM" id="SSF48179">
    <property type="entry name" value="6-phosphogluconate dehydrogenase C-terminal domain-like"/>
    <property type="match status" value="1"/>
</dbReference>
<feature type="domain" description="6-phosphogluconate dehydrogenase NADP-binding" evidence="3">
    <location>
        <begin position="255"/>
        <end position="405"/>
    </location>
</feature>
<reference evidence="5" key="1">
    <citation type="submission" date="2013-02" db="EMBL/GenBank/DDBJ databases">
        <authorList>
            <person name="Hughes D."/>
        </authorList>
    </citation>
    <scope>NUCLEOTIDE SEQUENCE</scope>
    <source>
        <strain>Durham</strain>
        <strain evidence="5">NC isolate 2 -- Noor lab</strain>
    </source>
</reference>
<dbReference type="EMBL" id="CAQQ02012145">
    <property type="status" value="NOT_ANNOTATED_CDS"/>
    <property type="molecule type" value="Genomic_DNA"/>
</dbReference>
<dbReference type="AlphaFoldDB" id="T1GPL2"/>
<accession>T1GPL2</accession>
<dbReference type="GO" id="GO:0003677">
    <property type="term" value="F:DNA binding"/>
    <property type="evidence" value="ECO:0007669"/>
    <property type="project" value="TreeGrafter"/>
</dbReference>
<proteinExistence type="inferred from homology"/>
<dbReference type="STRING" id="36166.T1GPL2"/>
<dbReference type="Proteomes" id="UP000015102">
    <property type="component" value="Unassembled WGS sequence"/>
</dbReference>
<dbReference type="InterPro" id="IPR036291">
    <property type="entry name" value="NAD(P)-bd_dom_sf"/>
</dbReference>
<feature type="compositionally biased region" description="Polar residues" evidence="2">
    <location>
        <begin position="170"/>
        <end position="191"/>
    </location>
</feature>
<feature type="compositionally biased region" description="Polar residues" evidence="2">
    <location>
        <begin position="67"/>
        <end position="81"/>
    </location>
</feature>
<dbReference type="EnsemblMetazoa" id="MESCA005545-RA">
    <property type="protein sequence ID" value="MESCA005545-PA"/>
    <property type="gene ID" value="MESCA005545"/>
</dbReference>
<evidence type="ECO:0000259" key="3">
    <source>
        <dbReference type="Pfam" id="PF03446"/>
    </source>
</evidence>
<feature type="compositionally biased region" description="Polar residues" evidence="2">
    <location>
        <begin position="200"/>
        <end position="209"/>
    </location>
</feature>
<feature type="compositionally biased region" description="Basic residues" evidence="2">
    <location>
        <begin position="122"/>
        <end position="138"/>
    </location>
</feature>
<dbReference type="SUPFAM" id="SSF51735">
    <property type="entry name" value="NAD(P)-binding Rossmann-fold domains"/>
    <property type="match status" value="1"/>
</dbReference>
<dbReference type="Gene3D" id="3.40.50.720">
    <property type="entry name" value="NAD(P)-binding Rossmann-like Domain"/>
    <property type="match status" value="2"/>
</dbReference>
<name>T1GPL2_MEGSC</name>
<dbReference type="HOGENOM" id="CLU_587401_0_0_1"/>
<feature type="compositionally biased region" description="Polar residues" evidence="2">
    <location>
        <begin position="141"/>
        <end position="152"/>
    </location>
</feature>
<dbReference type="GO" id="GO:0140673">
    <property type="term" value="P:transcription elongation-coupled chromatin remodeling"/>
    <property type="evidence" value="ECO:0007669"/>
    <property type="project" value="TreeGrafter"/>
</dbReference>
<dbReference type="GO" id="GO:0050661">
    <property type="term" value="F:NADP binding"/>
    <property type="evidence" value="ECO:0007669"/>
    <property type="project" value="InterPro"/>
</dbReference>
<dbReference type="PANTHER" id="PTHR43580">
    <property type="entry name" value="OXIDOREDUCTASE GLYR1-RELATED"/>
    <property type="match status" value="1"/>
</dbReference>
<evidence type="ECO:0000313" key="5">
    <source>
        <dbReference type="Proteomes" id="UP000015102"/>
    </source>
</evidence>
<dbReference type="GO" id="GO:0000785">
    <property type="term" value="C:chromatin"/>
    <property type="evidence" value="ECO:0007669"/>
    <property type="project" value="TreeGrafter"/>
</dbReference>
<dbReference type="InterPro" id="IPR006115">
    <property type="entry name" value="6PGDH_NADP-bd"/>
</dbReference>
<evidence type="ECO:0000256" key="2">
    <source>
        <dbReference type="SAM" id="MobiDB-lite"/>
    </source>
</evidence>
<evidence type="ECO:0000256" key="1">
    <source>
        <dbReference type="ARBA" id="ARBA00007598"/>
    </source>
</evidence>
<protein>
    <recommendedName>
        <fullName evidence="3">6-phosphogluconate dehydrogenase NADP-binding domain-containing protein</fullName>
    </recommendedName>
</protein>
<keyword evidence="5" id="KW-1185">Reference proteome</keyword>
<comment type="similarity">
    <text evidence="1">Belongs to the HIBADH-related family. NP60 subfamily.</text>
</comment>
<dbReference type="InterPro" id="IPR051265">
    <property type="entry name" value="HIBADH-related_NP60_sf"/>
</dbReference>
<dbReference type="InterPro" id="IPR008927">
    <property type="entry name" value="6-PGluconate_DH-like_C_sf"/>
</dbReference>
<organism evidence="4 5">
    <name type="scientific">Megaselia scalaris</name>
    <name type="common">Humpbacked fly</name>
    <name type="synonym">Phora scalaris</name>
    <dbReference type="NCBI Taxonomy" id="36166"/>
    <lineage>
        <taxon>Eukaryota</taxon>
        <taxon>Metazoa</taxon>
        <taxon>Ecdysozoa</taxon>
        <taxon>Arthropoda</taxon>
        <taxon>Hexapoda</taxon>
        <taxon>Insecta</taxon>
        <taxon>Pterygota</taxon>
        <taxon>Neoptera</taxon>
        <taxon>Endopterygota</taxon>
        <taxon>Diptera</taxon>
        <taxon>Brachycera</taxon>
        <taxon>Muscomorpha</taxon>
        <taxon>Platypezoidea</taxon>
        <taxon>Phoridae</taxon>
        <taxon>Megaseliini</taxon>
        <taxon>Megaselia</taxon>
    </lineage>
</organism>
<dbReference type="PANTHER" id="PTHR43580:SF2">
    <property type="entry name" value="CYTOKINE-LIKE NUCLEAR FACTOR N-PAC"/>
    <property type="match status" value="1"/>
</dbReference>
<feature type="compositionally biased region" description="Low complexity" evidence="2">
    <location>
        <begin position="87"/>
        <end position="101"/>
    </location>
</feature>
<dbReference type="Pfam" id="PF03446">
    <property type="entry name" value="NAD_binding_2"/>
    <property type="match status" value="1"/>
</dbReference>
<evidence type="ECO:0000313" key="4">
    <source>
        <dbReference type="EnsemblMetazoa" id="MESCA005545-PA"/>
    </source>
</evidence>
<sequence length="466" mass="50723">WVEPENIHAFDGPQKENFIKTGKGRGFKEAIEECENYKTNPTILEGVLEPAEELDTNAEFDRIRNGPNPSTSENIPTSSSGMELDESTGNATAGASSSASASKRKRSSMASSNNEKATPPQRGRKNSQKSSTARKTKGAKSDQTADSTTPSAKATPKRLKRDQSLDDLASNDSTNDFDQTPHNQSIRSRASQQHHRQTNHNDLQSQQPYVSGAGGAAGGRSFLNRSVVMREEEPVIDMKPNSSIINRKIEPTSKRIGFLGLGIMGSTIAKNFLQSGHKVSVWNKHARNVYRLNYMELPFEKHLQMFARNVTSFSHLVFGNCGILDRDILTDKAYVEMSTIDPETSNAIANGIHVKGGRYLEAQIQGSKLEAEAGTLVVIAGGDRSVYDDCQSCFQSISKNTFFLGEAGNATKVNLIIQTLAGTCLAGLSECLALADRFSILPSDIMDIIGLTSMNSHFLLSKAETP</sequence>